<proteinExistence type="predicted"/>
<reference evidence="2" key="1">
    <citation type="submission" date="2020-09" db="EMBL/GenBank/DDBJ databases">
        <title>Pelagicoccus enzymogenes sp. nov. with an EPS production, isolated from marine sediment.</title>
        <authorList>
            <person name="Feng X."/>
        </authorList>
    </citation>
    <scope>NUCLEOTIDE SEQUENCE</scope>
    <source>
        <strain evidence="2">NFK12</strain>
    </source>
</reference>
<dbReference type="GO" id="GO:0008757">
    <property type="term" value="F:S-adenosylmethionine-dependent methyltransferase activity"/>
    <property type="evidence" value="ECO:0007669"/>
    <property type="project" value="InterPro"/>
</dbReference>
<dbReference type="AlphaFoldDB" id="A0A927II75"/>
<sequence length="249" mass="28076">MPKADSFYETDKAISEYLLFHYGEAPHFLGPTEALDFSKRCAALAMRHPLKHGRALDLGCAAGRSACELSAYFEETVGIDFSFGLIEAAERIRDGAELDADIVVEGDLTQRITLQRPSSTRPHCLSFQQGDAMDLPSELGSFDFVLMANLIDRLPDPAKCLKNIGGFMNTGGILAITSPYTWLEEYTPKEKWLGGFLRDSSPVRSYETLRILLQTQFDEIEALDMPFLIREHARKYQYSNAHATLWRKR</sequence>
<dbReference type="InterPro" id="IPR027625">
    <property type="entry name" value="OvoA_Cterm"/>
</dbReference>
<protein>
    <submittedName>
        <fullName evidence="2">4-mercaptohistidine N1-methyltransferase</fullName>
    </submittedName>
</protein>
<evidence type="ECO:0000259" key="1">
    <source>
        <dbReference type="Pfam" id="PF08241"/>
    </source>
</evidence>
<dbReference type="Gene3D" id="3.40.50.150">
    <property type="entry name" value="Vaccinia Virus protein VP39"/>
    <property type="match status" value="1"/>
</dbReference>
<accession>A0A927II75</accession>
<dbReference type="SUPFAM" id="SSF53335">
    <property type="entry name" value="S-adenosyl-L-methionine-dependent methyltransferases"/>
    <property type="match status" value="1"/>
</dbReference>
<feature type="domain" description="Methyltransferase type 11" evidence="1">
    <location>
        <begin position="56"/>
        <end position="176"/>
    </location>
</feature>
<dbReference type="InterPro" id="IPR013216">
    <property type="entry name" value="Methyltransf_11"/>
</dbReference>
<dbReference type="Pfam" id="PF08241">
    <property type="entry name" value="Methyltransf_11"/>
    <property type="match status" value="1"/>
</dbReference>
<evidence type="ECO:0000313" key="2">
    <source>
        <dbReference type="EMBL" id="MBD5780554.1"/>
    </source>
</evidence>
<dbReference type="Proteomes" id="UP000622317">
    <property type="component" value="Unassembled WGS sequence"/>
</dbReference>
<dbReference type="CDD" id="cd02440">
    <property type="entry name" value="AdoMet_MTases"/>
    <property type="match status" value="1"/>
</dbReference>
<evidence type="ECO:0000313" key="3">
    <source>
        <dbReference type="Proteomes" id="UP000622317"/>
    </source>
</evidence>
<dbReference type="NCBIfam" id="TIGR04345">
    <property type="entry name" value="ovoA_Cterm"/>
    <property type="match status" value="1"/>
</dbReference>
<dbReference type="PANTHER" id="PTHR45445">
    <property type="match status" value="1"/>
</dbReference>
<keyword evidence="3" id="KW-1185">Reference proteome</keyword>
<comment type="caution">
    <text evidence="2">The sequence shown here is derived from an EMBL/GenBank/DDBJ whole genome shotgun (WGS) entry which is preliminary data.</text>
</comment>
<dbReference type="RefSeq" id="WP_191617650.1">
    <property type="nucleotide sequence ID" value="NZ_JACYFG010000036.1"/>
</dbReference>
<name>A0A927II75_9BACT</name>
<dbReference type="EMBL" id="JACYFG010000036">
    <property type="protein sequence ID" value="MBD5780554.1"/>
    <property type="molecule type" value="Genomic_DNA"/>
</dbReference>
<dbReference type="PANTHER" id="PTHR45445:SF2">
    <property type="entry name" value="METHYLTRANSFERASE TYPE 11 DOMAIN-CONTAINING PROTEIN"/>
    <property type="match status" value="1"/>
</dbReference>
<dbReference type="InterPro" id="IPR029063">
    <property type="entry name" value="SAM-dependent_MTases_sf"/>
</dbReference>
<gene>
    <name evidence="2" type="ORF">IEN85_13720</name>
</gene>
<organism evidence="2 3">
    <name type="scientific">Pelagicoccus enzymogenes</name>
    <dbReference type="NCBI Taxonomy" id="2773457"/>
    <lineage>
        <taxon>Bacteria</taxon>
        <taxon>Pseudomonadati</taxon>
        <taxon>Verrucomicrobiota</taxon>
        <taxon>Opitutia</taxon>
        <taxon>Puniceicoccales</taxon>
        <taxon>Pelagicoccaceae</taxon>
        <taxon>Pelagicoccus</taxon>
    </lineage>
</organism>